<reference evidence="1 2" key="1">
    <citation type="journal article" date="2019" name="Environ. Microbiol.">
        <title>At the nexus of three kingdoms: the genome of the mycorrhizal fungus Gigaspora margarita provides insights into plant, endobacterial and fungal interactions.</title>
        <authorList>
            <person name="Venice F."/>
            <person name="Ghignone S."/>
            <person name="Salvioli di Fossalunga A."/>
            <person name="Amselem J."/>
            <person name="Novero M."/>
            <person name="Xianan X."/>
            <person name="Sedzielewska Toro K."/>
            <person name="Morin E."/>
            <person name="Lipzen A."/>
            <person name="Grigoriev I.V."/>
            <person name="Henrissat B."/>
            <person name="Martin F.M."/>
            <person name="Bonfante P."/>
        </authorList>
    </citation>
    <scope>NUCLEOTIDE SEQUENCE [LARGE SCALE GENOMIC DNA]</scope>
    <source>
        <strain evidence="1 2">BEG34</strain>
    </source>
</reference>
<accession>A0A8H4A7N3</accession>
<comment type="caution">
    <text evidence="1">The sequence shown here is derived from an EMBL/GenBank/DDBJ whole genome shotgun (WGS) entry which is preliminary data.</text>
</comment>
<gene>
    <name evidence="1" type="ORF">F8M41_004463</name>
</gene>
<protein>
    <submittedName>
        <fullName evidence="1">Uncharacterized protein</fullName>
    </submittedName>
</protein>
<evidence type="ECO:0000313" key="2">
    <source>
        <dbReference type="Proteomes" id="UP000439903"/>
    </source>
</evidence>
<proteinExistence type="predicted"/>
<dbReference type="OrthoDB" id="2397721at2759"/>
<organism evidence="1 2">
    <name type="scientific">Gigaspora margarita</name>
    <dbReference type="NCBI Taxonomy" id="4874"/>
    <lineage>
        <taxon>Eukaryota</taxon>
        <taxon>Fungi</taxon>
        <taxon>Fungi incertae sedis</taxon>
        <taxon>Mucoromycota</taxon>
        <taxon>Glomeromycotina</taxon>
        <taxon>Glomeromycetes</taxon>
        <taxon>Diversisporales</taxon>
        <taxon>Gigasporaceae</taxon>
        <taxon>Gigaspora</taxon>
    </lineage>
</organism>
<name>A0A8H4A7N3_GIGMA</name>
<dbReference type="EMBL" id="WTPW01001405">
    <property type="protein sequence ID" value="KAF0437232.1"/>
    <property type="molecule type" value="Genomic_DNA"/>
</dbReference>
<sequence length="230" mass="26091">MTKKNGSLNRSYAFDPEDRYVQSGFIQDELMEIVEMTTSSQELQIKEDLLHYINTFVKVNEYIGGEKAGIASSDRKNQNRVLSSINKCKEKALKRKGYEFESTITDWATSEGSHKWDGEKGTKLLKECGLSLPKTLKDIFISLSRKINFCEKKFAKLGSQGAVLIKIILDCLNGYVCRITRDSLLEIYTDVTQFNKTLDALISIIYAKLEIIKSMEVVNGAFSNDDNVNR</sequence>
<keyword evidence="2" id="KW-1185">Reference proteome</keyword>
<dbReference type="AlphaFoldDB" id="A0A8H4A7N3"/>
<evidence type="ECO:0000313" key="1">
    <source>
        <dbReference type="EMBL" id="KAF0437232.1"/>
    </source>
</evidence>
<dbReference type="Proteomes" id="UP000439903">
    <property type="component" value="Unassembled WGS sequence"/>
</dbReference>